<sequence>MNKHAAKRKFLYYLKEKNVHYFEHLHSGESSIVMVLTGYTTCPDSVLECSIKFFDTCMENRVYYTENGSGWIKARAGDLSDIYRLLNFINARVWPFSQDGLGGELYKAHHLQTPRIYITEDENYDITATTVIDYDHYDMTPLEIEDYCTATIPELMSKLSPIFFFLLMKEITVDEAVYLIKRDMLLEFS</sequence>
<name>A0ABT0VJU9_9LACO</name>
<gene>
    <name evidence="1" type="ORF">KAK10_01930</name>
</gene>
<dbReference type="RefSeq" id="WP_205143135.1">
    <property type="nucleotide sequence ID" value="NZ_JAFBDN010000003.1"/>
</dbReference>
<dbReference type="Proteomes" id="UP001057481">
    <property type="component" value="Unassembled WGS sequence"/>
</dbReference>
<comment type="caution">
    <text evidence="1">The sequence shown here is derived from an EMBL/GenBank/DDBJ whole genome shotgun (WGS) entry which is preliminary data.</text>
</comment>
<keyword evidence="2" id="KW-1185">Reference proteome</keyword>
<evidence type="ECO:0000313" key="1">
    <source>
        <dbReference type="EMBL" id="MCM2436690.1"/>
    </source>
</evidence>
<accession>A0ABT0VJU9</accession>
<dbReference type="EMBL" id="JAGMVS010000038">
    <property type="protein sequence ID" value="MCM2436690.1"/>
    <property type="molecule type" value="Genomic_DNA"/>
</dbReference>
<reference evidence="1" key="1">
    <citation type="submission" date="2021-04" db="EMBL/GenBank/DDBJ databases">
        <title>Taxonomic assessment of Weissella genus.</title>
        <authorList>
            <person name="Fanelli F."/>
            <person name="Chieffi D."/>
            <person name="Dell'Aquila A."/>
            <person name="Gyu-Sung C."/>
            <person name="Franz C.M.A.P."/>
            <person name="Fusco V."/>
        </authorList>
    </citation>
    <scope>NUCLEOTIDE SEQUENCE</scope>
    <source>
        <strain evidence="1">LMG 25373</strain>
    </source>
</reference>
<proteinExistence type="predicted"/>
<organism evidence="1 2">
    <name type="scientific">Periweissella beninensis</name>
    <dbReference type="NCBI Taxonomy" id="504936"/>
    <lineage>
        <taxon>Bacteria</taxon>
        <taxon>Bacillati</taxon>
        <taxon>Bacillota</taxon>
        <taxon>Bacilli</taxon>
        <taxon>Lactobacillales</taxon>
        <taxon>Lactobacillaceae</taxon>
        <taxon>Periweissella</taxon>
    </lineage>
</organism>
<evidence type="ECO:0000313" key="2">
    <source>
        <dbReference type="Proteomes" id="UP001057481"/>
    </source>
</evidence>
<protein>
    <submittedName>
        <fullName evidence="1">Uncharacterized protein</fullName>
    </submittedName>
</protein>